<name>A0A0D0CUR4_9AGAM</name>
<dbReference type="Proteomes" id="UP000054538">
    <property type="component" value="Unassembled WGS sequence"/>
</dbReference>
<accession>A0A0D0CUR4</accession>
<reference evidence="2" key="2">
    <citation type="submission" date="2015-01" db="EMBL/GenBank/DDBJ databases">
        <title>Evolutionary Origins and Diversification of the Mycorrhizal Mutualists.</title>
        <authorList>
            <consortium name="DOE Joint Genome Institute"/>
            <consortium name="Mycorrhizal Genomics Consortium"/>
            <person name="Kohler A."/>
            <person name="Kuo A."/>
            <person name="Nagy L.G."/>
            <person name="Floudas D."/>
            <person name="Copeland A."/>
            <person name="Barry K.W."/>
            <person name="Cichocki N."/>
            <person name="Veneault-Fourrey C."/>
            <person name="LaButti K."/>
            <person name="Lindquist E.A."/>
            <person name="Lipzen A."/>
            <person name="Lundell T."/>
            <person name="Morin E."/>
            <person name="Murat C."/>
            <person name="Riley R."/>
            <person name="Ohm R."/>
            <person name="Sun H."/>
            <person name="Tunlid A."/>
            <person name="Henrissat B."/>
            <person name="Grigoriev I.V."/>
            <person name="Hibbett D.S."/>
            <person name="Martin F."/>
        </authorList>
    </citation>
    <scope>NUCLEOTIDE SEQUENCE [LARGE SCALE GENOMIC DNA]</scope>
    <source>
        <strain evidence="2">Ve08.2h10</strain>
    </source>
</reference>
<dbReference type="AlphaFoldDB" id="A0A0D0CUR4"/>
<reference evidence="1 2" key="1">
    <citation type="submission" date="2014-04" db="EMBL/GenBank/DDBJ databases">
        <authorList>
            <consortium name="DOE Joint Genome Institute"/>
            <person name="Kuo A."/>
            <person name="Kohler A."/>
            <person name="Jargeat P."/>
            <person name="Nagy L.G."/>
            <person name="Floudas D."/>
            <person name="Copeland A."/>
            <person name="Barry K.W."/>
            <person name="Cichocki N."/>
            <person name="Veneault-Fourrey C."/>
            <person name="LaButti K."/>
            <person name="Lindquist E.A."/>
            <person name="Lipzen A."/>
            <person name="Lundell T."/>
            <person name="Morin E."/>
            <person name="Murat C."/>
            <person name="Sun H."/>
            <person name="Tunlid A."/>
            <person name="Henrissat B."/>
            <person name="Grigoriev I.V."/>
            <person name="Hibbett D.S."/>
            <person name="Martin F."/>
            <person name="Nordberg H.P."/>
            <person name="Cantor M.N."/>
            <person name="Hua S.X."/>
        </authorList>
    </citation>
    <scope>NUCLEOTIDE SEQUENCE [LARGE SCALE GENOMIC DNA]</scope>
    <source>
        <strain evidence="1 2">Ve08.2h10</strain>
    </source>
</reference>
<dbReference type="HOGENOM" id="CLU_2027457_0_0_1"/>
<dbReference type="STRING" id="930991.A0A0D0CUR4"/>
<gene>
    <name evidence="1" type="ORF">PAXRUDRAFT_28461</name>
</gene>
<proteinExistence type="predicted"/>
<protein>
    <submittedName>
        <fullName evidence="1">Uncharacterized protein</fullName>
    </submittedName>
</protein>
<keyword evidence="2" id="KW-1185">Reference proteome</keyword>
<evidence type="ECO:0000313" key="1">
    <source>
        <dbReference type="EMBL" id="KIK79203.1"/>
    </source>
</evidence>
<sequence>MLGLLASSHLSDIPSAINVPQPKTKLKEPLSSNIMKGVITFCAAADEHMMVSIADHFIDVNKVLASMANNGIKMHMKLLKVLNKSTGIETPGQFMFLVTNWGSEVAAKKVSLDAKGPQLSMG</sequence>
<evidence type="ECO:0000313" key="2">
    <source>
        <dbReference type="Proteomes" id="UP000054538"/>
    </source>
</evidence>
<dbReference type="OrthoDB" id="2662900at2759"/>
<dbReference type="InParanoid" id="A0A0D0CUR4"/>
<dbReference type="EMBL" id="KN826349">
    <property type="protein sequence ID" value="KIK79203.1"/>
    <property type="molecule type" value="Genomic_DNA"/>
</dbReference>
<organism evidence="1 2">
    <name type="scientific">Paxillus rubicundulus Ve08.2h10</name>
    <dbReference type="NCBI Taxonomy" id="930991"/>
    <lineage>
        <taxon>Eukaryota</taxon>
        <taxon>Fungi</taxon>
        <taxon>Dikarya</taxon>
        <taxon>Basidiomycota</taxon>
        <taxon>Agaricomycotina</taxon>
        <taxon>Agaricomycetes</taxon>
        <taxon>Agaricomycetidae</taxon>
        <taxon>Boletales</taxon>
        <taxon>Paxilineae</taxon>
        <taxon>Paxillaceae</taxon>
        <taxon>Paxillus</taxon>
    </lineage>
</organism>